<accession>A0A7S7SM49</accession>
<sequence>MKRKLAVLFLAAAMALSAAPPIPVIFDTDMGNDIDDALALAMLHSLESRGEIRLVAVTVTKDNPWAPRFVSAVNTFYGRAGIPIGMVKNGVTKEEGNYLRKSIDGGRYPFSNQTEDAVELLKKTLSAQPDGSVVVIQVGFSTNLARLLASPGGRELAAKKVKLLSLMAGDFTNHGPEYNVKEDVPSAKKLVADWPTLTVWSGYEIGQTIKFPARSISNDFAWSAKNPVVDGYKNYMKFPYDRETWDLTAVLAALRPDAGYFTLSQPGRIAVDDKGMTKFQPSVGGRDRYLIVNDLQRARVLEALVWLATQPVH</sequence>
<keyword evidence="4" id="KW-1185">Reference proteome</keyword>
<feature type="chain" id="PRO_5032463105" evidence="1">
    <location>
        <begin position="19"/>
        <end position="313"/>
    </location>
</feature>
<dbReference type="CDD" id="cd02652">
    <property type="entry name" value="nuc_hydro_2"/>
    <property type="match status" value="1"/>
</dbReference>
<evidence type="ECO:0000313" key="3">
    <source>
        <dbReference type="EMBL" id="QOY89136.1"/>
    </source>
</evidence>
<evidence type="ECO:0000256" key="1">
    <source>
        <dbReference type="SAM" id="SignalP"/>
    </source>
</evidence>
<keyword evidence="3" id="KW-0378">Hydrolase</keyword>
<organism evidence="3 4">
    <name type="scientific">Paludibaculum fermentans</name>
    <dbReference type="NCBI Taxonomy" id="1473598"/>
    <lineage>
        <taxon>Bacteria</taxon>
        <taxon>Pseudomonadati</taxon>
        <taxon>Acidobacteriota</taxon>
        <taxon>Terriglobia</taxon>
        <taxon>Bryobacterales</taxon>
        <taxon>Bryobacteraceae</taxon>
        <taxon>Paludibaculum</taxon>
    </lineage>
</organism>
<dbReference type="InterPro" id="IPR001910">
    <property type="entry name" value="Inosine/uridine_hydrolase_dom"/>
</dbReference>
<gene>
    <name evidence="3" type="ORF">IRI77_04035</name>
</gene>
<dbReference type="Pfam" id="PF01156">
    <property type="entry name" value="IU_nuc_hydro"/>
    <property type="match status" value="1"/>
</dbReference>
<feature type="domain" description="Inosine/uridine-preferring nucleoside hydrolase" evidence="2">
    <location>
        <begin position="24"/>
        <end position="277"/>
    </location>
</feature>
<dbReference type="Gene3D" id="3.90.245.10">
    <property type="entry name" value="Ribonucleoside hydrolase-like"/>
    <property type="match status" value="1"/>
</dbReference>
<feature type="signal peptide" evidence="1">
    <location>
        <begin position="1"/>
        <end position="18"/>
    </location>
</feature>
<dbReference type="RefSeq" id="WP_194450798.1">
    <property type="nucleotide sequence ID" value="NZ_CP063849.1"/>
</dbReference>
<evidence type="ECO:0000313" key="4">
    <source>
        <dbReference type="Proteomes" id="UP000593892"/>
    </source>
</evidence>
<dbReference type="Proteomes" id="UP000593892">
    <property type="component" value="Chromosome"/>
</dbReference>
<dbReference type="AlphaFoldDB" id="A0A7S7SM49"/>
<protein>
    <submittedName>
        <fullName evidence="3">Nucleoside hydrolase</fullName>
    </submittedName>
</protein>
<reference evidence="3 4" key="1">
    <citation type="submission" date="2020-10" db="EMBL/GenBank/DDBJ databases">
        <title>Complete genome sequence of Paludibaculum fermentans P105T, a facultatively anaerobic acidobacterium capable of dissimilatory Fe(III) reduction.</title>
        <authorList>
            <person name="Dedysh S.N."/>
            <person name="Beletsky A.V."/>
            <person name="Kulichevskaya I.S."/>
            <person name="Mardanov A.V."/>
            <person name="Ravin N.V."/>
        </authorList>
    </citation>
    <scope>NUCLEOTIDE SEQUENCE [LARGE SCALE GENOMIC DNA]</scope>
    <source>
        <strain evidence="3 4">P105</strain>
    </source>
</reference>
<proteinExistence type="predicted"/>
<dbReference type="PANTHER" id="PTHR43264:SF1">
    <property type="entry name" value="INOSINE_URIDINE-PREFERRING NUCLEOSIDE HYDROLASE DOMAIN-CONTAINING PROTEIN"/>
    <property type="match status" value="1"/>
</dbReference>
<keyword evidence="1" id="KW-0732">Signal</keyword>
<dbReference type="SUPFAM" id="SSF53590">
    <property type="entry name" value="Nucleoside hydrolase"/>
    <property type="match status" value="1"/>
</dbReference>
<name>A0A7S7SM49_PALFE</name>
<dbReference type="PANTHER" id="PTHR43264">
    <property type="match status" value="1"/>
</dbReference>
<dbReference type="EMBL" id="CP063849">
    <property type="protein sequence ID" value="QOY89136.1"/>
    <property type="molecule type" value="Genomic_DNA"/>
</dbReference>
<dbReference type="GO" id="GO:0016799">
    <property type="term" value="F:hydrolase activity, hydrolyzing N-glycosyl compounds"/>
    <property type="evidence" value="ECO:0007669"/>
    <property type="project" value="InterPro"/>
</dbReference>
<dbReference type="InterPro" id="IPR036452">
    <property type="entry name" value="Ribo_hydro-like"/>
</dbReference>
<dbReference type="KEGG" id="pfer:IRI77_04035"/>
<evidence type="ECO:0000259" key="2">
    <source>
        <dbReference type="Pfam" id="PF01156"/>
    </source>
</evidence>